<dbReference type="NCBIfam" id="NF004079">
    <property type="entry name" value="PRK05584.1"/>
    <property type="match status" value="1"/>
</dbReference>
<dbReference type="UniPathway" id="UPA00904">
    <property type="reaction ID" value="UER00871"/>
</dbReference>
<dbReference type="Proteomes" id="UP000240535">
    <property type="component" value="Unassembled WGS sequence"/>
</dbReference>
<dbReference type="InterPro" id="IPR000845">
    <property type="entry name" value="Nucleoside_phosphorylase_d"/>
</dbReference>
<comment type="pathway">
    <text evidence="1">Amino-acid biosynthesis; L-methionine biosynthesis via salvage pathway; S-methyl-5-thio-alpha-D-ribose 1-phosphate from S-methyl-5'-thioadenosine (hydrolase route): step 1/2.</text>
</comment>
<evidence type="ECO:0000313" key="7">
    <source>
        <dbReference type="EMBL" id="PSM51589.1"/>
    </source>
</evidence>
<organism evidence="7 8">
    <name type="scientific">Campylobacter blaseri</name>
    <dbReference type="NCBI Taxonomy" id="2042961"/>
    <lineage>
        <taxon>Bacteria</taxon>
        <taxon>Pseudomonadati</taxon>
        <taxon>Campylobacterota</taxon>
        <taxon>Epsilonproteobacteria</taxon>
        <taxon>Campylobacterales</taxon>
        <taxon>Campylobacteraceae</taxon>
        <taxon>Campylobacter</taxon>
    </lineage>
</organism>
<dbReference type="RefSeq" id="WP_106872202.1">
    <property type="nucleotide sequence ID" value="NZ_CP053841.1"/>
</dbReference>
<keyword evidence="3" id="KW-0028">Amino-acid biosynthesis</keyword>
<dbReference type="GO" id="GO:0019284">
    <property type="term" value="P:L-methionine salvage from S-adenosylmethionine"/>
    <property type="evidence" value="ECO:0007669"/>
    <property type="project" value="TreeGrafter"/>
</dbReference>
<proteinExistence type="predicted"/>
<comment type="caution">
    <text evidence="7">The sequence shown here is derived from an EMBL/GenBank/DDBJ whole genome shotgun (WGS) entry which is preliminary data.</text>
</comment>
<dbReference type="EMBL" id="PDHH01000006">
    <property type="protein sequence ID" value="PSM51589.1"/>
    <property type="molecule type" value="Genomic_DNA"/>
</dbReference>
<keyword evidence="4" id="KW-0378">Hydrolase</keyword>
<gene>
    <name evidence="7" type="ORF">CQ405_07275</name>
</gene>
<dbReference type="NCBIfam" id="TIGR01704">
    <property type="entry name" value="MTA_SAH-Nsdase"/>
    <property type="match status" value="1"/>
</dbReference>
<dbReference type="GO" id="GO:0009164">
    <property type="term" value="P:nucleoside catabolic process"/>
    <property type="evidence" value="ECO:0007669"/>
    <property type="project" value="InterPro"/>
</dbReference>
<evidence type="ECO:0000256" key="3">
    <source>
        <dbReference type="ARBA" id="ARBA00022605"/>
    </source>
</evidence>
<evidence type="ECO:0000256" key="1">
    <source>
        <dbReference type="ARBA" id="ARBA00004945"/>
    </source>
</evidence>
<dbReference type="PANTHER" id="PTHR46832">
    <property type="entry name" value="5'-METHYLTHIOADENOSINE/S-ADENOSYLHOMOCYSTEINE NUCLEOSIDASE"/>
    <property type="match status" value="1"/>
</dbReference>
<dbReference type="OrthoDB" id="9792278at2"/>
<dbReference type="Gene3D" id="3.40.50.1580">
    <property type="entry name" value="Nucleoside phosphorylase domain"/>
    <property type="match status" value="1"/>
</dbReference>
<dbReference type="SUPFAM" id="SSF53167">
    <property type="entry name" value="Purine and uridine phosphorylases"/>
    <property type="match status" value="1"/>
</dbReference>
<keyword evidence="8" id="KW-1185">Reference proteome</keyword>
<name>A0A2P8QZB9_9BACT</name>
<evidence type="ECO:0000259" key="6">
    <source>
        <dbReference type="Pfam" id="PF01048"/>
    </source>
</evidence>
<dbReference type="AlphaFoldDB" id="A0A2P8QZB9"/>
<accession>A0A2P8QZB9</accession>
<evidence type="ECO:0000256" key="5">
    <source>
        <dbReference type="ARBA" id="ARBA00023167"/>
    </source>
</evidence>
<dbReference type="Pfam" id="PF01048">
    <property type="entry name" value="PNP_UDP_1"/>
    <property type="match status" value="1"/>
</dbReference>
<reference evidence="8" key="1">
    <citation type="submission" date="2017-10" db="EMBL/GenBank/DDBJ databases">
        <title>Campylobacter species from seals.</title>
        <authorList>
            <person name="Gilbert M.J."/>
            <person name="Zomer A.L."/>
            <person name="Timmerman A.J."/>
            <person name="Duim B."/>
            <person name="Wagenaar J.A."/>
        </authorList>
    </citation>
    <scope>NUCLEOTIDE SEQUENCE [LARGE SCALE GENOMIC DNA]</scope>
    <source>
        <strain evidence="8">17S00004-5</strain>
    </source>
</reference>
<dbReference type="InterPro" id="IPR010049">
    <property type="entry name" value="MTA_SAH_Nsdase"/>
</dbReference>
<dbReference type="CDD" id="cd09008">
    <property type="entry name" value="MTAN"/>
    <property type="match status" value="1"/>
</dbReference>
<dbReference type="GO" id="GO:0008930">
    <property type="term" value="F:methylthioadenosine nucleosidase activity"/>
    <property type="evidence" value="ECO:0007669"/>
    <property type="project" value="InterPro"/>
</dbReference>
<dbReference type="PANTHER" id="PTHR46832:SF1">
    <property type="entry name" value="5'-METHYLTHIOADENOSINE_S-ADENOSYLHOMOCYSTEINE NUCLEOSIDASE"/>
    <property type="match status" value="1"/>
</dbReference>
<feature type="domain" description="Nucleoside phosphorylase" evidence="6">
    <location>
        <begin position="2"/>
        <end position="225"/>
    </location>
</feature>
<evidence type="ECO:0000256" key="2">
    <source>
        <dbReference type="ARBA" id="ARBA00011974"/>
    </source>
</evidence>
<dbReference type="EC" id="3.2.2.9" evidence="2"/>
<dbReference type="GO" id="GO:0005829">
    <property type="term" value="C:cytosol"/>
    <property type="evidence" value="ECO:0007669"/>
    <property type="project" value="TreeGrafter"/>
</dbReference>
<keyword evidence="5" id="KW-0486">Methionine biosynthesis</keyword>
<dbReference type="GO" id="GO:0019509">
    <property type="term" value="P:L-methionine salvage from methylthioadenosine"/>
    <property type="evidence" value="ECO:0007669"/>
    <property type="project" value="UniProtKB-UniPathway"/>
</dbReference>
<dbReference type="InterPro" id="IPR035994">
    <property type="entry name" value="Nucleoside_phosphorylase_sf"/>
</dbReference>
<evidence type="ECO:0000313" key="8">
    <source>
        <dbReference type="Proteomes" id="UP000240535"/>
    </source>
</evidence>
<dbReference type="GO" id="GO:0008782">
    <property type="term" value="F:adenosylhomocysteine nucleosidase activity"/>
    <property type="evidence" value="ECO:0007669"/>
    <property type="project" value="UniProtKB-EC"/>
</dbReference>
<evidence type="ECO:0000256" key="4">
    <source>
        <dbReference type="ARBA" id="ARBA00022801"/>
    </source>
</evidence>
<protein>
    <recommendedName>
        <fullName evidence="2">adenosylhomocysteine nucleosidase</fullName>
        <ecNumber evidence="2">3.2.2.9</ecNumber>
    </recommendedName>
</protein>
<sequence>MKIAVLGAMPEEIKPLLEKLQTKKIKYANNTFYLTNYKNHEIIIAYSKIGKVNSSLSATIMIEKFKAEILLFTGVAGALDENLKIGDMFYAKSLVQHDVDLTAFGHPFGYISESEHFYFADKNLIKIAENTAKKLDIKLHSGIIASGDQFISDEDKKNWIKKEFNADVVEMEGASVACVCSSLNIPFFILRAISDEAGKKAEFDFEKFVIESAEKSAIFVLKMIENI</sequence>